<dbReference type="InterPro" id="IPR001638">
    <property type="entry name" value="Solute-binding_3/MltF_N"/>
</dbReference>
<evidence type="ECO:0000256" key="3">
    <source>
        <dbReference type="ARBA" id="ARBA00022729"/>
    </source>
</evidence>
<dbReference type="Gene3D" id="3.40.190.10">
    <property type="entry name" value="Periplasmic binding protein-like II"/>
    <property type="match status" value="2"/>
</dbReference>
<dbReference type="PANTHER" id="PTHR35936">
    <property type="entry name" value="MEMBRANE-BOUND LYTIC MUREIN TRANSGLYCOSYLASE F"/>
    <property type="match status" value="1"/>
</dbReference>
<dbReference type="SMART" id="SM00062">
    <property type="entry name" value="PBPb"/>
    <property type="match status" value="1"/>
</dbReference>
<sequence length="280" mass="31735">MMQTIISYYLRSLSIKRRWIQLLFIFSFSLSFSYAEPLRSLTVATEIFNPPFIMQGANNQLFGFDIEMMEDICKTIHRHCQYHSGFFENTIISTIEQHEADIGIASITITLDRSQRVSFSIPYLPSEAQYLALKKWATVPFSKDVFNGKKIGIQVGTLFEKVINDSGFSNVEIVNYRSTPKLIEALSNGDIDFILQDALSAQYWATQMPVFAPFGKAFSIGYGFGIVVNKTDNELLQQINNALLEFEKNGGFKKTYNRYIGGSNVENFSIITSDLFAYGA</sequence>
<evidence type="ECO:0000256" key="1">
    <source>
        <dbReference type="ARBA" id="ARBA00004196"/>
    </source>
</evidence>
<dbReference type="PANTHER" id="PTHR35936:SF19">
    <property type="entry name" value="AMINO-ACID-BINDING PROTEIN YXEM-RELATED"/>
    <property type="match status" value="1"/>
</dbReference>
<dbReference type="PATRIC" id="fig|28087.4.peg.1743"/>
<dbReference type="STRING" id="28087.Lsai_1627"/>
<comment type="similarity">
    <text evidence="2 4">Belongs to the bacterial solute-binding protein 3 family.</text>
</comment>
<reference evidence="6 7" key="1">
    <citation type="submission" date="2015-11" db="EMBL/GenBank/DDBJ databases">
        <title>Genomic analysis of 38 Legionella species identifies large and diverse effector repertoires.</title>
        <authorList>
            <person name="Burstein D."/>
            <person name="Amaro F."/>
            <person name="Zusman T."/>
            <person name="Lifshitz Z."/>
            <person name="Cohen O."/>
            <person name="Gilbert J.A."/>
            <person name="Pupko T."/>
            <person name="Shuman H.A."/>
            <person name="Segal G."/>
        </authorList>
    </citation>
    <scope>NUCLEOTIDE SEQUENCE [LARGE SCALE GENOMIC DNA]</scope>
    <source>
        <strain evidence="6 7">Mt.St.Helens-4</strain>
    </source>
</reference>
<proteinExistence type="inferred from homology"/>
<feature type="domain" description="Solute-binding protein family 3/N-terminal" evidence="5">
    <location>
        <begin position="40"/>
        <end position="263"/>
    </location>
</feature>
<evidence type="ECO:0000256" key="2">
    <source>
        <dbReference type="ARBA" id="ARBA00010333"/>
    </source>
</evidence>
<name>A0A0W0YMG2_9GAMM</name>
<evidence type="ECO:0000313" key="7">
    <source>
        <dbReference type="Proteomes" id="UP000054621"/>
    </source>
</evidence>
<dbReference type="PROSITE" id="PS01039">
    <property type="entry name" value="SBP_BACTERIAL_3"/>
    <property type="match status" value="1"/>
</dbReference>
<dbReference type="OrthoDB" id="9768183at2"/>
<comment type="subcellular location">
    <subcellularLocation>
        <location evidence="1">Cell envelope</location>
    </subcellularLocation>
</comment>
<organism evidence="6 7">
    <name type="scientific">Legionella sainthelensi</name>
    <dbReference type="NCBI Taxonomy" id="28087"/>
    <lineage>
        <taxon>Bacteria</taxon>
        <taxon>Pseudomonadati</taxon>
        <taxon>Pseudomonadota</taxon>
        <taxon>Gammaproteobacteria</taxon>
        <taxon>Legionellales</taxon>
        <taxon>Legionellaceae</taxon>
        <taxon>Legionella</taxon>
    </lineage>
</organism>
<keyword evidence="3" id="KW-0732">Signal</keyword>
<gene>
    <name evidence="6" type="ORF">Lsai_1627</name>
</gene>
<dbReference type="EMBL" id="LNYV01000015">
    <property type="protein sequence ID" value="KTD58105.1"/>
    <property type="molecule type" value="Genomic_DNA"/>
</dbReference>
<protein>
    <submittedName>
        <fullName evidence="6">Putative amino acid ABC transporter, periplasmic binding protein</fullName>
    </submittedName>
</protein>
<evidence type="ECO:0000259" key="5">
    <source>
        <dbReference type="SMART" id="SM00062"/>
    </source>
</evidence>
<dbReference type="GO" id="GO:0030313">
    <property type="term" value="C:cell envelope"/>
    <property type="evidence" value="ECO:0007669"/>
    <property type="project" value="UniProtKB-SubCell"/>
</dbReference>
<dbReference type="Proteomes" id="UP000054621">
    <property type="component" value="Unassembled WGS sequence"/>
</dbReference>
<dbReference type="InterPro" id="IPR018313">
    <property type="entry name" value="SBP_3_CS"/>
</dbReference>
<accession>A0A0W0YMG2</accession>
<dbReference type="CDD" id="cd13622">
    <property type="entry name" value="PBP2_Arg_3"/>
    <property type="match status" value="1"/>
</dbReference>
<dbReference type="Pfam" id="PF00497">
    <property type="entry name" value="SBP_bac_3"/>
    <property type="match status" value="1"/>
</dbReference>
<evidence type="ECO:0000313" key="6">
    <source>
        <dbReference type="EMBL" id="KTD58105.1"/>
    </source>
</evidence>
<evidence type="ECO:0000256" key="4">
    <source>
        <dbReference type="RuleBase" id="RU003744"/>
    </source>
</evidence>
<dbReference type="RefSeq" id="WP_051544767.1">
    <property type="nucleotide sequence ID" value="NZ_CAAAJE010000029.1"/>
</dbReference>
<dbReference type="AlphaFoldDB" id="A0A0W0YMG2"/>
<comment type="caution">
    <text evidence="6">The sequence shown here is derived from an EMBL/GenBank/DDBJ whole genome shotgun (WGS) entry which is preliminary data.</text>
</comment>
<dbReference type="eggNOG" id="COG0834">
    <property type="taxonomic scope" value="Bacteria"/>
</dbReference>
<dbReference type="SUPFAM" id="SSF53850">
    <property type="entry name" value="Periplasmic binding protein-like II"/>
    <property type="match status" value="1"/>
</dbReference>